<evidence type="ECO:0000313" key="1">
    <source>
        <dbReference type="EMBL" id="MDQ0363416.1"/>
    </source>
</evidence>
<name>A0AAE3VTI2_9ACTN</name>
<dbReference type="AlphaFoldDB" id="A0AAE3VTI2"/>
<keyword evidence="2" id="KW-1185">Reference proteome</keyword>
<dbReference type="EMBL" id="JAUSUZ010000001">
    <property type="protein sequence ID" value="MDQ0363416.1"/>
    <property type="molecule type" value="Genomic_DNA"/>
</dbReference>
<dbReference type="InterPro" id="IPR046250">
    <property type="entry name" value="DUF6283"/>
</dbReference>
<dbReference type="Pfam" id="PF19800">
    <property type="entry name" value="DUF6283"/>
    <property type="match status" value="1"/>
</dbReference>
<evidence type="ECO:0000313" key="2">
    <source>
        <dbReference type="Proteomes" id="UP001240236"/>
    </source>
</evidence>
<dbReference type="Proteomes" id="UP001240236">
    <property type="component" value="Unassembled WGS sequence"/>
</dbReference>
<organism evidence="1 2">
    <name type="scientific">Catenuloplanes indicus</name>
    <dbReference type="NCBI Taxonomy" id="137267"/>
    <lineage>
        <taxon>Bacteria</taxon>
        <taxon>Bacillati</taxon>
        <taxon>Actinomycetota</taxon>
        <taxon>Actinomycetes</taxon>
        <taxon>Micromonosporales</taxon>
        <taxon>Micromonosporaceae</taxon>
        <taxon>Catenuloplanes</taxon>
    </lineage>
</organism>
<dbReference type="RefSeq" id="WP_307234033.1">
    <property type="nucleotide sequence ID" value="NZ_JAUSUZ010000001.1"/>
</dbReference>
<comment type="caution">
    <text evidence="1">The sequence shown here is derived from an EMBL/GenBank/DDBJ whole genome shotgun (WGS) entry which is preliminary data.</text>
</comment>
<accession>A0AAE3VTI2</accession>
<sequence length="137" mass="14824">MAAEIARRRADLNHDVVTLTGSQRLHRRSPCGGCPWRTDQNGSFPAEAFRLSAPTAYDMADRAFGCHEASHDHPLTCAGFLLRGADHNFAIRLAAARGDIDLGAVHDGGHNLHDSYRAMSVANGVDPDDPALRPCRP</sequence>
<proteinExistence type="predicted"/>
<protein>
    <submittedName>
        <fullName evidence="1">Uncharacterized protein</fullName>
    </submittedName>
</protein>
<reference evidence="1 2" key="1">
    <citation type="submission" date="2023-07" db="EMBL/GenBank/DDBJ databases">
        <title>Sequencing the genomes of 1000 actinobacteria strains.</title>
        <authorList>
            <person name="Klenk H.-P."/>
        </authorList>
    </citation>
    <scope>NUCLEOTIDE SEQUENCE [LARGE SCALE GENOMIC DNA]</scope>
    <source>
        <strain evidence="1 2">DSM 44709</strain>
    </source>
</reference>
<gene>
    <name evidence="1" type="ORF">J2S42_000085</name>
</gene>